<dbReference type="EMBL" id="MUGV01000005">
    <property type="protein sequence ID" value="OXA81871.1"/>
    <property type="molecule type" value="Genomic_DNA"/>
</dbReference>
<dbReference type="RefSeq" id="WP_074660234.1">
    <property type="nucleotide sequence ID" value="NZ_MUGV01000005.1"/>
</dbReference>
<feature type="signal peptide" evidence="1">
    <location>
        <begin position="1"/>
        <end position="19"/>
    </location>
</feature>
<evidence type="ECO:0000256" key="1">
    <source>
        <dbReference type="SAM" id="SignalP"/>
    </source>
</evidence>
<evidence type="ECO:0000313" key="2">
    <source>
        <dbReference type="EMBL" id="OXA81871.1"/>
    </source>
</evidence>
<sequence length="480" mass="55355">MVKKIFFYSLLLSSLISFSQEVVNSTPVKLKKNRDIFQIVNNEKKETTLFISDKEKVKAIRLNEQMQITDSISAPRPNLKTYVGMVGYNSANANVRLYWSSDDYKEIFSQLYDFDSRKIITQEYVLSLKDEKVLQKFSNENTFYLLTVIKRSSTFKLHIFDKDGKHTENSIVLKDFHFYNSVYKRTDLYGVLEENLLPFEYPFSLKYITPENPTSITDAAYKRKCYFDGNEIVVTIDSNIDYTQAIILDLKSFTATEKLLKHPIIQSEYRSELNSNSFYFDKKLYQIKTSSDHLYFNVKDLNDTILKAYTATAAKPIEFKNSEISQEGGDFGGSKRVLENSSQFIRKLNNMNSGLSCYHIGDKTLISLGSVSEVRATLGQAVLGNFGAVGSIVSSIVYNPTLESFNSYERRKVVKIDGLFDKNDNHLTENLQPLAFDKIRNFFDKNTDVSSQTLFKMTNNYYVGYYDNKAKEYVIRKFAD</sequence>
<gene>
    <name evidence="2" type="ORF">B0A65_02230</name>
</gene>
<comment type="caution">
    <text evidence="2">The sequence shown here is derived from an EMBL/GenBank/DDBJ whole genome shotgun (WGS) entry which is preliminary data.</text>
</comment>
<evidence type="ECO:0008006" key="4">
    <source>
        <dbReference type="Google" id="ProtNLM"/>
    </source>
</evidence>
<proteinExistence type="predicted"/>
<name>A0ABX4BWF6_FLAFR</name>
<dbReference type="Proteomes" id="UP000198382">
    <property type="component" value="Unassembled WGS sequence"/>
</dbReference>
<evidence type="ECO:0000313" key="3">
    <source>
        <dbReference type="Proteomes" id="UP000198382"/>
    </source>
</evidence>
<keyword evidence="1" id="KW-0732">Signal</keyword>
<accession>A0ABX4BWF6</accession>
<protein>
    <recommendedName>
        <fullName evidence="4">6-bladed beta-propeller protein</fullName>
    </recommendedName>
</protein>
<keyword evidence="3" id="KW-1185">Reference proteome</keyword>
<feature type="chain" id="PRO_5045382910" description="6-bladed beta-propeller protein" evidence="1">
    <location>
        <begin position="20"/>
        <end position="480"/>
    </location>
</feature>
<organism evidence="2 3">
    <name type="scientific">Flavobacterium frigidimaris</name>
    <dbReference type="NCBI Taxonomy" id="262320"/>
    <lineage>
        <taxon>Bacteria</taxon>
        <taxon>Pseudomonadati</taxon>
        <taxon>Bacteroidota</taxon>
        <taxon>Flavobacteriia</taxon>
        <taxon>Flavobacteriales</taxon>
        <taxon>Flavobacteriaceae</taxon>
        <taxon>Flavobacterium</taxon>
    </lineage>
</organism>
<reference evidence="2 3" key="1">
    <citation type="submission" date="2016-11" db="EMBL/GenBank/DDBJ databases">
        <title>Whole genomes of Flavobacteriaceae.</title>
        <authorList>
            <person name="Stine C."/>
            <person name="Li C."/>
            <person name="Tadesse D."/>
        </authorList>
    </citation>
    <scope>NUCLEOTIDE SEQUENCE [LARGE SCALE GENOMIC DNA]</scope>
    <source>
        <strain evidence="2 3">DSM 15937</strain>
    </source>
</reference>